<dbReference type="Proteomes" id="UP000245647">
    <property type="component" value="Unassembled WGS sequence"/>
</dbReference>
<feature type="chain" id="PRO_5015570635" description="DUF3828 domain-containing protein" evidence="1">
    <location>
        <begin position="22"/>
        <end position="155"/>
    </location>
</feature>
<dbReference type="OrthoDB" id="665409at2"/>
<keyword evidence="3" id="KW-1185">Reference proteome</keyword>
<dbReference type="EMBL" id="QEAS01000070">
    <property type="protein sequence ID" value="PWG77899.1"/>
    <property type="molecule type" value="Genomic_DNA"/>
</dbReference>
<evidence type="ECO:0000313" key="3">
    <source>
        <dbReference type="Proteomes" id="UP000245647"/>
    </source>
</evidence>
<dbReference type="RefSeq" id="WP_109418510.1">
    <property type="nucleotide sequence ID" value="NZ_QEAS01000070.1"/>
</dbReference>
<dbReference type="Gene3D" id="3.10.450.50">
    <property type="match status" value="1"/>
</dbReference>
<comment type="caution">
    <text evidence="2">The sequence shown here is derived from an EMBL/GenBank/DDBJ whole genome shotgun (WGS) entry which is preliminary data.</text>
</comment>
<proteinExistence type="predicted"/>
<feature type="signal peptide" evidence="1">
    <location>
        <begin position="1"/>
        <end position="21"/>
    </location>
</feature>
<sequence length="155" mass="17483">MKAIVLFIMICTLLLGKTSCANTQNDIFERQSIEMLKEFYTAYNTAWVTAPTPQILVKKLDSLQQIYCTLQLRKELKIEFKKAGLDHDILLNDQGTDVEHLKTLKVSKDSAKLNDYIVSYIAPTADPSNKPIKVKVVIYVTVLKEGGHPKIASVR</sequence>
<reference evidence="2 3" key="1">
    <citation type="submission" date="2018-04" db="EMBL/GenBank/DDBJ databases">
        <title>Pedobacter chongqingensis sp. nov., isolated from a rottenly hemp rope.</title>
        <authorList>
            <person name="Cai Y."/>
        </authorList>
    </citation>
    <scope>NUCLEOTIDE SEQUENCE [LARGE SCALE GENOMIC DNA]</scope>
    <source>
        <strain evidence="2 3">FJ4-8</strain>
    </source>
</reference>
<protein>
    <recommendedName>
        <fullName evidence="4">DUF3828 domain-containing protein</fullName>
    </recommendedName>
</protein>
<evidence type="ECO:0008006" key="4">
    <source>
        <dbReference type="Google" id="ProtNLM"/>
    </source>
</evidence>
<gene>
    <name evidence="2" type="ORF">DDR33_25085</name>
</gene>
<evidence type="ECO:0000313" key="2">
    <source>
        <dbReference type="EMBL" id="PWG77899.1"/>
    </source>
</evidence>
<organism evidence="2 3">
    <name type="scientific">Pararcticibacter amylolyticus</name>
    <dbReference type="NCBI Taxonomy" id="2173175"/>
    <lineage>
        <taxon>Bacteria</taxon>
        <taxon>Pseudomonadati</taxon>
        <taxon>Bacteroidota</taxon>
        <taxon>Sphingobacteriia</taxon>
        <taxon>Sphingobacteriales</taxon>
        <taxon>Sphingobacteriaceae</taxon>
        <taxon>Pararcticibacter</taxon>
    </lineage>
</organism>
<keyword evidence="1" id="KW-0732">Signal</keyword>
<dbReference type="AlphaFoldDB" id="A0A2U2P9T7"/>
<accession>A0A2U2P9T7</accession>
<name>A0A2U2P9T7_9SPHI</name>
<evidence type="ECO:0000256" key="1">
    <source>
        <dbReference type="SAM" id="SignalP"/>
    </source>
</evidence>